<protein>
    <submittedName>
        <fullName evidence="2">Fibronectin type III-like domain-contianing protein</fullName>
    </submittedName>
</protein>
<evidence type="ECO:0000259" key="1">
    <source>
        <dbReference type="SMART" id="SM01217"/>
    </source>
</evidence>
<organism evidence="2">
    <name type="scientific">Flavobacterium sp. WC2409</name>
    <dbReference type="NCBI Taxonomy" id="3234139"/>
    <lineage>
        <taxon>Bacteria</taxon>
        <taxon>Pseudomonadati</taxon>
        <taxon>Bacteroidota</taxon>
        <taxon>Flavobacteriia</taxon>
        <taxon>Flavobacteriales</taxon>
        <taxon>Flavobacteriaceae</taxon>
        <taxon>Flavobacterium</taxon>
    </lineage>
</organism>
<dbReference type="SMART" id="SM01217">
    <property type="entry name" value="Fn3_like"/>
    <property type="match status" value="1"/>
</dbReference>
<dbReference type="RefSeq" id="WP_369754091.1">
    <property type="nucleotide sequence ID" value="NZ_CP165625.1"/>
</dbReference>
<reference evidence="2" key="1">
    <citation type="submission" date="2024-07" db="EMBL/GenBank/DDBJ databases">
        <authorList>
            <person name="Biller S.J."/>
        </authorList>
    </citation>
    <scope>NUCLEOTIDE SEQUENCE</scope>
    <source>
        <strain evidence="2">WC2409</strain>
    </source>
</reference>
<name>A0AB39W6T2_9FLAO</name>
<dbReference type="AlphaFoldDB" id="A0AB39W6T2"/>
<dbReference type="InterPro" id="IPR013783">
    <property type="entry name" value="Ig-like_fold"/>
</dbReference>
<proteinExistence type="predicted"/>
<evidence type="ECO:0000313" key="2">
    <source>
        <dbReference type="EMBL" id="XDU97149.1"/>
    </source>
</evidence>
<dbReference type="InterPro" id="IPR026891">
    <property type="entry name" value="Fn3-like"/>
</dbReference>
<feature type="domain" description="Fibronectin type III-like" evidence="1">
    <location>
        <begin position="2"/>
        <end position="57"/>
    </location>
</feature>
<dbReference type="EMBL" id="CP165625">
    <property type="protein sequence ID" value="XDU97149.1"/>
    <property type="molecule type" value="Genomic_DNA"/>
</dbReference>
<gene>
    <name evidence="2" type="ORF">AB3G34_09680</name>
</gene>
<accession>A0AB39W6T2</accession>
<dbReference type="Pfam" id="PF14310">
    <property type="entry name" value="Fn3-like"/>
    <property type="match status" value="1"/>
</dbReference>
<sequence length="69" mass="7912">MARPLKELKGFEMIELQPNETKTVTFVINQNTIQYYTANSKWEAEVGDFKIFIGGNSATTLESNFQYTN</sequence>
<dbReference type="Gene3D" id="2.60.40.10">
    <property type="entry name" value="Immunoglobulins"/>
    <property type="match status" value="1"/>
</dbReference>